<name>L0DS87_THIND</name>
<sequence length="114" mass="12759">MKRPAIRTALPQRRYKIGDFSAVVLGEIESDDGVDYRYVCALVQDGSTEPGFYVLSVRSATASGDFALRVLGPDLDRELDVSGRWRDLDAFCEQAISLAQQVLRLEDEQAHRLL</sequence>
<gene>
    <name evidence="1" type="ordered locus">TVNIR_0142</name>
</gene>
<dbReference type="KEGG" id="tni:TVNIR_0142"/>
<protein>
    <submittedName>
        <fullName evidence="1">Uncharacterized protein</fullName>
    </submittedName>
</protein>
<proteinExistence type="predicted"/>
<dbReference type="Proteomes" id="UP000010809">
    <property type="component" value="Chromosome"/>
</dbReference>
<evidence type="ECO:0000313" key="2">
    <source>
        <dbReference type="Proteomes" id="UP000010809"/>
    </source>
</evidence>
<accession>L0DS87</accession>
<reference evidence="1" key="1">
    <citation type="submission" date="2015-12" db="EMBL/GenBank/DDBJ databases">
        <authorList>
            <person name="Tikhonova T.V."/>
            <person name="Pavlov A.R."/>
            <person name="Beletsky A.V."/>
            <person name="Mardanov A.V."/>
            <person name="Sorokin D.Y."/>
            <person name="Ravin N.V."/>
            <person name="Popov V.O."/>
        </authorList>
    </citation>
    <scope>NUCLEOTIDE SEQUENCE</scope>
    <source>
        <strain evidence="1">DSM 14787</strain>
    </source>
</reference>
<dbReference type="RefSeq" id="WP_015257013.1">
    <property type="nucleotide sequence ID" value="NC_019902.2"/>
</dbReference>
<dbReference type="OrthoDB" id="7060864at2"/>
<dbReference type="HOGENOM" id="CLU_2120012_0_0_6"/>
<dbReference type="eggNOG" id="ENOG503237D">
    <property type="taxonomic scope" value="Bacteria"/>
</dbReference>
<evidence type="ECO:0000313" key="1">
    <source>
        <dbReference type="EMBL" id="AGA31855.1"/>
    </source>
</evidence>
<keyword evidence="2" id="KW-1185">Reference proteome</keyword>
<organism evidence="1 2">
    <name type="scientific">Thioalkalivibrio nitratireducens (strain DSM 14787 / UNIQEM 213 / ALEN2)</name>
    <dbReference type="NCBI Taxonomy" id="1255043"/>
    <lineage>
        <taxon>Bacteria</taxon>
        <taxon>Pseudomonadati</taxon>
        <taxon>Pseudomonadota</taxon>
        <taxon>Gammaproteobacteria</taxon>
        <taxon>Chromatiales</taxon>
        <taxon>Ectothiorhodospiraceae</taxon>
        <taxon>Thioalkalivibrio</taxon>
    </lineage>
</organism>
<dbReference type="EMBL" id="CP003989">
    <property type="protein sequence ID" value="AGA31855.1"/>
    <property type="molecule type" value="Genomic_DNA"/>
</dbReference>
<dbReference type="PATRIC" id="fig|1255043.3.peg.142"/>
<dbReference type="AlphaFoldDB" id="L0DS87"/>